<organism evidence="6 7">
    <name type="scientific">Astrephomene gubernaculifera</name>
    <dbReference type="NCBI Taxonomy" id="47775"/>
    <lineage>
        <taxon>Eukaryota</taxon>
        <taxon>Viridiplantae</taxon>
        <taxon>Chlorophyta</taxon>
        <taxon>core chlorophytes</taxon>
        <taxon>Chlorophyceae</taxon>
        <taxon>CS clade</taxon>
        <taxon>Chlamydomonadales</taxon>
        <taxon>Astrephomenaceae</taxon>
        <taxon>Astrephomene</taxon>
    </lineage>
</organism>
<feature type="transmembrane region" description="Helical" evidence="5">
    <location>
        <begin position="45"/>
        <end position="69"/>
    </location>
</feature>
<feature type="transmembrane region" description="Helical" evidence="5">
    <location>
        <begin position="231"/>
        <end position="254"/>
    </location>
</feature>
<feature type="transmembrane region" description="Helical" evidence="5">
    <location>
        <begin position="117"/>
        <end position="134"/>
    </location>
</feature>
<dbReference type="Pfam" id="PF04479">
    <property type="entry name" value="RTA1"/>
    <property type="match status" value="1"/>
</dbReference>
<feature type="transmembrane region" description="Helical" evidence="5">
    <location>
        <begin position="20"/>
        <end position="38"/>
    </location>
</feature>
<evidence type="ECO:0000256" key="5">
    <source>
        <dbReference type="SAM" id="Phobius"/>
    </source>
</evidence>
<keyword evidence="3 5" id="KW-1133">Transmembrane helix</keyword>
<dbReference type="PANTHER" id="PTHR31465">
    <property type="entry name" value="PROTEIN RTA1-RELATED"/>
    <property type="match status" value="1"/>
</dbReference>
<keyword evidence="4 5" id="KW-0472">Membrane</keyword>
<dbReference type="EMBL" id="BMAR01000008">
    <property type="protein sequence ID" value="GFR44602.1"/>
    <property type="molecule type" value="Genomic_DNA"/>
</dbReference>
<gene>
    <name evidence="6" type="ORF">Agub_g5885</name>
</gene>
<comment type="caution">
    <text evidence="6">The sequence shown here is derived from an EMBL/GenBank/DDBJ whole genome shotgun (WGS) entry which is preliminary data.</text>
</comment>
<name>A0AAD3HL00_9CHLO</name>
<dbReference type="Proteomes" id="UP001054857">
    <property type="component" value="Unassembled WGS sequence"/>
</dbReference>
<evidence type="ECO:0000313" key="7">
    <source>
        <dbReference type="Proteomes" id="UP001054857"/>
    </source>
</evidence>
<sequence length="291" mass="33140">MPQTDEQILIQYFHEIPKSAPAYAALVLYFIGGLIVFFQSWKTKAWFMTVVSATAWLEVIGFGFRVAMIASPDRLVFIMMQCFLIITPVILPLVDYIVVGRLMRFGDGSKLFMKPHWVARFFLTSDFFCLFLQGGGGGLISSDNPKSQQLGQKVILIGLFGQLGFFTFFTFLTVYIQRSKSFALQERVVVPSQIFTCLYVTIAMMYVRNIFRCVEFIMGYDGYLASHEEFFYAFDFAMIFGCILVFSALFFGYYMPDMQEVTPVQSAVEMTQGTEKVIVRPSPRNSGSENV</sequence>
<evidence type="ECO:0000256" key="2">
    <source>
        <dbReference type="ARBA" id="ARBA00022692"/>
    </source>
</evidence>
<dbReference type="GO" id="GO:0016020">
    <property type="term" value="C:membrane"/>
    <property type="evidence" value="ECO:0007669"/>
    <property type="project" value="UniProtKB-SubCell"/>
</dbReference>
<evidence type="ECO:0000256" key="3">
    <source>
        <dbReference type="ARBA" id="ARBA00022989"/>
    </source>
</evidence>
<evidence type="ECO:0008006" key="8">
    <source>
        <dbReference type="Google" id="ProtNLM"/>
    </source>
</evidence>
<keyword evidence="7" id="KW-1185">Reference proteome</keyword>
<feature type="transmembrane region" description="Helical" evidence="5">
    <location>
        <begin position="75"/>
        <end position="97"/>
    </location>
</feature>
<evidence type="ECO:0000256" key="1">
    <source>
        <dbReference type="ARBA" id="ARBA00004141"/>
    </source>
</evidence>
<reference evidence="6 7" key="1">
    <citation type="journal article" date="2021" name="Sci. Rep.">
        <title>Genome sequencing of the multicellular alga Astrephomene provides insights into convergent evolution of germ-soma differentiation.</title>
        <authorList>
            <person name="Yamashita S."/>
            <person name="Yamamoto K."/>
            <person name="Matsuzaki R."/>
            <person name="Suzuki S."/>
            <person name="Yamaguchi H."/>
            <person name="Hirooka S."/>
            <person name="Minakuchi Y."/>
            <person name="Miyagishima S."/>
            <person name="Kawachi M."/>
            <person name="Toyoda A."/>
            <person name="Nozaki H."/>
        </authorList>
    </citation>
    <scope>NUCLEOTIDE SEQUENCE [LARGE SCALE GENOMIC DNA]</scope>
    <source>
        <strain evidence="6 7">NIES-4017</strain>
    </source>
</reference>
<keyword evidence="2 5" id="KW-0812">Transmembrane</keyword>
<comment type="subcellular location">
    <subcellularLocation>
        <location evidence="1">Membrane</location>
        <topology evidence="1">Multi-pass membrane protein</topology>
    </subcellularLocation>
</comment>
<feature type="transmembrane region" description="Helical" evidence="5">
    <location>
        <begin position="154"/>
        <end position="176"/>
    </location>
</feature>
<dbReference type="InterPro" id="IPR007568">
    <property type="entry name" value="RTA1"/>
</dbReference>
<dbReference type="PANTHER" id="PTHR31465:SF1">
    <property type="entry name" value="PROTEIN RTA1-RELATED"/>
    <property type="match status" value="1"/>
</dbReference>
<proteinExistence type="predicted"/>
<dbReference type="AlphaFoldDB" id="A0AAD3HL00"/>
<feature type="transmembrane region" description="Helical" evidence="5">
    <location>
        <begin position="188"/>
        <end position="211"/>
    </location>
</feature>
<evidence type="ECO:0000313" key="6">
    <source>
        <dbReference type="EMBL" id="GFR44602.1"/>
    </source>
</evidence>
<protein>
    <recommendedName>
        <fullName evidence="8">RTA1-like protein</fullName>
    </recommendedName>
</protein>
<evidence type="ECO:0000256" key="4">
    <source>
        <dbReference type="ARBA" id="ARBA00023136"/>
    </source>
</evidence>
<accession>A0AAD3HL00</accession>